<evidence type="ECO:0000313" key="5">
    <source>
        <dbReference type="Proteomes" id="UP000054821"/>
    </source>
</evidence>
<reference evidence="4" key="3">
    <citation type="submission" date="2017-08" db="EMBL/GenBank/DDBJ databases">
        <title>Trichoderma gamsii strain T6085, whole genome shotgun sequencing project.</title>
        <authorList>
            <person name="Baroncelli R."/>
        </authorList>
    </citation>
    <scope>NUCLEOTIDE SEQUENCE</scope>
    <source>
        <strain evidence="4">T6085</strain>
    </source>
</reference>
<accession>A0A0W7VU67</accession>
<evidence type="ECO:0000313" key="4">
    <source>
        <dbReference type="EMBL" id="PON23975.1"/>
    </source>
</evidence>
<feature type="compositionally biased region" description="Polar residues" evidence="1">
    <location>
        <begin position="1"/>
        <end position="11"/>
    </location>
</feature>
<name>A0A0W7VU67_9HYPO</name>
<dbReference type="InterPro" id="IPR038967">
    <property type="entry name" value="Dsc4-like"/>
</dbReference>
<protein>
    <recommendedName>
        <fullName evidence="2">DUF1746 domain-containing protein</fullName>
    </recommendedName>
</protein>
<dbReference type="GO" id="GO:0005783">
    <property type="term" value="C:endoplasmic reticulum"/>
    <property type="evidence" value="ECO:0007669"/>
    <property type="project" value="TreeGrafter"/>
</dbReference>
<dbReference type="EMBL" id="JPDN02000026">
    <property type="protein sequence ID" value="PON23975.1"/>
    <property type="molecule type" value="Genomic_DNA"/>
</dbReference>
<feature type="compositionally biased region" description="Basic residues" evidence="1">
    <location>
        <begin position="40"/>
        <end position="61"/>
    </location>
</feature>
<feature type="region of interest" description="Disordered" evidence="1">
    <location>
        <begin position="1"/>
        <end position="63"/>
    </location>
</feature>
<comment type="caution">
    <text evidence="3">The sequence shown here is derived from an EMBL/GenBank/DDBJ whole genome shotgun (WGS) entry which is preliminary data.</text>
</comment>
<evidence type="ECO:0000259" key="2">
    <source>
        <dbReference type="Pfam" id="PF08508"/>
    </source>
</evidence>
<feature type="compositionally biased region" description="Basic and acidic residues" evidence="1">
    <location>
        <begin position="232"/>
        <end position="241"/>
    </location>
</feature>
<dbReference type="PANTHER" id="PTHR39405">
    <property type="entry name" value="DSC E3 UBIQUITIN LIGASE COMPLEX SUBUNIT 4"/>
    <property type="match status" value="1"/>
</dbReference>
<dbReference type="EMBL" id="MTYH01000058">
    <property type="protein sequence ID" value="PNP41403.1"/>
    <property type="molecule type" value="Genomic_DNA"/>
</dbReference>
<evidence type="ECO:0000313" key="3">
    <source>
        <dbReference type="EMBL" id="PNP41403.1"/>
    </source>
</evidence>
<organism evidence="3 6">
    <name type="scientific">Trichoderma gamsii</name>
    <dbReference type="NCBI Taxonomy" id="398673"/>
    <lineage>
        <taxon>Eukaryota</taxon>
        <taxon>Fungi</taxon>
        <taxon>Dikarya</taxon>
        <taxon>Ascomycota</taxon>
        <taxon>Pezizomycotina</taxon>
        <taxon>Sordariomycetes</taxon>
        <taxon>Hypocreomycetidae</taxon>
        <taxon>Hypocreales</taxon>
        <taxon>Hypocreaceae</taxon>
        <taxon>Trichoderma</taxon>
    </lineage>
</organism>
<dbReference type="GeneID" id="29983715"/>
<sequence length="361" mass="40466">MNNDAAPTSSARIPDRLSPPAIGPNNDTNDAEADADGRSRSRQRSRSSNGRQHKRRSKKKQNPGLAKKLGFLTHLLKTLDLVIFAELSSMYYMECSMLKFILRAIPQYMYLSPKDESFALLMPATHIHVLVILVPNLLCMLSHLFESLPLGPEYHRGYQHGGMIIDFVGQMPSSYRLYYLLFDLVILAIQSLMLSIHNQREGLRVALKTFRPLSNRVLEPIPGRSPEDLDAEERGVSRHESGVTVTETDEIELQQFDRQGNGEGNGEGTDERYDRSEQLQAATGDNSNDESLRTHLSDIMSSGNAVLNEYHVVHTMKTALMKTGGSTALSLQAIGYRATMARIRTRRRGATLRNQITRPSN</sequence>
<dbReference type="InterPro" id="IPR013715">
    <property type="entry name" value="DUF1746"/>
</dbReference>
<dbReference type="AlphaFoldDB" id="A0A0W7VU67"/>
<dbReference type="GO" id="GO:0044695">
    <property type="term" value="C:Dsc E3 ubiquitin ligase complex"/>
    <property type="evidence" value="ECO:0007669"/>
    <property type="project" value="InterPro"/>
</dbReference>
<feature type="domain" description="DUF1746" evidence="2">
    <location>
        <begin position="79"/>
        <end position="193"/>
    </location>
</feature>
<reference evidence="4 5" key="1">
    <citation type="journal article" date="2016" name="Genome Announc.">
        <title>Draft Whole-Genome Sequence of Trichoderma gamsii T6085, a Promising Biocontrol Agent of Fusarium Head Blight on Wheat.</title>
        <authorList>
            <person name="Baroncelli R."/>
            <person name="Zapparata A."/>
            <person name="Piaggeschi G."/>
            <person name="Sarrocco S."/>
            <person name="Vannacci G."/>
        </authorList>
    </citation>
    <scope>NUCLEOTIDE SEQUENCE [LARGE SCALE GENOMIC DNA]</scope>
    <source>
        <strain evidence="4 5">T6085</strain>
    </source>
</reference>
<dbReference type="STRING" id="398673.A0A0W7VU67"/>
<evidence type="ECO:0000256" key="1">
    <source>
        <dbReference type="SAM" id="MobiDB-lite"/>
    </source>
</evidence>
<dbReference type="GO" id="GO:0032933">
    <property type="term" value="P:SREBP signaling pathway"/>
    <property type="evidence" value="ECO:0007669"/>
    <property type="project" value="InterPro"/>
</dbReference>
<reference evidence="3 6" key="2">
    <citation type="submission" date="2017-02" db="EMBL/GenBank/DDBJ databases">
        <title>Genomes of Trichoderma spp. with biocontrol activity.</title>
        <authorList>
            <person name="Gardiner D."/>
            <person name="Kazan K."/>
            <person name="Vos C."/>
            <person name="Harvey P."/>
        </authorList>
    </citation>
    <scope>NUCLEOTIDE SEQUENCE [LARGE SCALE GENOMIC DNA]</scope>
    <source>
        <strain evidence="3 6">A5MH</strain>
    </source>
</reference>
<dbReference type="Proteomes" id="UP000236546">
    <property type="component" value="Unassembled WGS sequence"/>
</dbReference>
<gene>
    <name evidence="4" type="ORF">TGAM01_v207303</name>
    <name evidence="3" type="ORF">TGAMA5MH_06728</name>
</gene>
<dbReference type="Proteomes" id="UP000054821">
    <property type="component" value="Unassembled WGS sequence"/>
</dbReference>
<dbReference type="PANTHER" id="PTHR39405:SF1">
    <property type="entry name" value="DSC E3 UBIQUITIN LIGASE COMPLEX SUBUNIT 4"/>
    <property type="match status" value="1"/>
</dbReference>
<keyword evidence="5" id="KW-1185">Reference proteome</keyword>
<feature type="region of interest" description="Disordered" evidence="1">
    <location>
        <begin position="219"/>
        <end position="290"/>
    </location>
</feature>
<proteinExistence type="predicted"/>
<dbReference type="OrthoDB" id="5428737at2759"/>
<evidence type="ECO:0000313" key="6">
    <source>
        <dbReference type="Proteomes" id="UP000236546"/>
    </source>
</evidence>
<dbReference type="RefSeq" id="XP_018663005.1">
    <property type="nucleotide sequence ID" value="XM_018803632.1"/>
</dbReference>
<dbReference type="Pfam" id="PF08508">
    <property type="entry name" value="DUF1746"/>
    <property type="match status" value="1"/>
</dbReference>